<dbReference type="SUPFAM" id="SSF52374">
    <property type="entry name" value="Nucleotidylyl transferase"/>
    <property type="match status" value="1"/>
</dbReference>
<dbReference type="Gene3D" id="3.40.50.620">
    <property type="entry name" value="HUPs"/>
    <property type="match status" value="1"/>
</dbReference>
<dbReference type="InterPro" id="IPR014729">
    <property type="entry name" value="Rossmann-like_a/b/a_fold"/>
</dbReference>
<gene>
    <name evidence="12" type="ORF">PGO_091430</name>
</gene>
<comment type="similarity">
    <text evidence="10">Belongs to the class-I aminoacyl-tRNA synthetase family.</text>
</comment>
<evidence type="ECO:0000256" key="3">
    <source>
        <dbReference type="ARBA" id="ARBA00022741"/>
    </source>
</evidence>
<evidence type="ECO:0000256" key="4">
    <source>
        <dbReference type="ARBA" id="ARBA00022840"/>
    </source>
</evidence>
<dbReference type="GO" id="GO:0003723">
    <property type="term" value="F:RNA binding"/>
    <property type="evidence" value="ECO:0007669"/>
    <property type="project" value="UniProtKB-KW"/>
</dbReference>
<dbReference type="InterPro" id="IPR024088">
    <property type="entry name" value="Tyr-tRNA-ligase_bac-type"/>
</dbReference>
<sequence length="514" mass="60494">MAEEIKCYKKLVPEFRIGLSKNTLGERESERQEIRSKALRKLYERKLIHYVSDIKNIDNILYKNENEKTMDKRKSVYVGIDLNCKYLHIGNLVPLITLNILRNHNTDVIVLLGGSTTKIGDPSFQQTERKRTMDEEISKNEKNIKSSILHFFLHKEVNEKEMNNMIEKSDSCGEDEFIFESKNKGSLIIVNNKTWYDKTNLIEFINFGQYFSIHKLLKKDCFQKKLENNNLNLKDLNYLILQSFDFFHLFKKYKTLIQIGGSDQWGNVQSGIEFTQSISNTQLYGLTTNLLLHKNNVKYSKSLFYQNKKLPIWIDPHNTPPFLFWNFLRNIDDQQVDSYVHMLTDLHLEICKWEQPNCSSSEQEQNNHMMEQSLYDIQINQAKEKLANFVTSYIYGDEAVHRIHKMSKLMKEKEFPVIKNVNDLKVFPFIQINKKDLHENIITIVQILRKLEIAETNKEAKEKLNQQCVFLNRNLVNSPNYRFTLDSSFVQAQDGTNYAILGMGKKTYYSIILK</sequence>
<evidence type="ECO:0000256" key="1">
    <source>
        <dbReference type="ARBA" id="ARBA00013160"/>
    </source>
</evidence>
<dbReference type="PANTHER" id="PTHR11766:SF0">
    <property type="entry name" value="TYROSINE--TRNA LIGASE, MITOCHONDRIAL"/>
    <property type="match status" value="1"/>
</dbReference>
<feature type="coiled-coil region" evidence="11">
    <location>
        <begin position="444"/>
        <end position="474"/>
    </location>
</feature>
<evidence type="ECO:0000256" key="5">
    <source>
        <dbReference type="ARBA" id="ARBA00022917"/>
    </source>
</evidence>
<dbReference type="NCBIfam" id="TIGR00234">
    <property type="entry name" value="tyrS"/>
    <property type="match status" value="1"/>
</dbReference>
<dbReference type="EC" id="6.1.1.1" evidence="1 10"/>
<keyword evidence="3 10" id="KW-0547">Nucleotide-binding</keyword>
<dbReference type="GO" id="GO:0005524">
    <property type="term" value="F:ATP binding"/>
    <property type="evidence" value="ECO:0007669"/>
    <property type="project" value="UniProtKB-KW"/>
</dbReference>
<comment type="catalytic activity">
    <reaction evidence="8 10">
        <text>tRNA(Tyr) + L-tyrosine + ATP = L-tyrosyl-tRNA(Tyr) + AMP + diphosphate + H(+)</text>
        <dbReference type="Rhea" id="RHEA:10220"/>
        <dbReference type="Rhea" id="RHEA-COMP:9706"/>
        <dbReference type="Rhea" id="RHEA-COMP:9707"/>
        <dbReference type="ChEBI" id="CHEBI:15378"/>
        <dbReference type="ChEBI" id="CHEBI:30616"/>
        <dbReference type="ChEBI" id="CHEBI:33019"/>
        <dbReference type="ChEBI" id="CHEBI:58315"/>
        <dbReference type="ChEBI" id="CHEBI:78442"/>
        <dbReference type="ChEBI" id="CHEBI:78536"/>
        <dbReference type="ChEBI" id="CHEBI:456215"/>
        <dbReference type="EC" id="6.1.1.1"/>
    </reaction>
</comment>
<dbReference type="Gene3D" id="3.10.290.10">
    <property type="entry name" value="RNA-binding S4 domain"/>
    <property type="match status" value="1"/>
</dbReference>
<dbReference type="InterPro" id="IPR002305">
    <property type="entry name" value="aa-tRNA-synth_Ic"/>
</dbReference>
<proteinExistence type="inferred from homology"/>
<dbReference type="PRINTS" id="PR01040">
    <property type="entry name" value="TRNASYNTHTYR"/>
</dbReference>
<keyword evidence="2 10" id="KW-0436">Ligase</keyword>
<reference evidence="13" key="1">
    <citation type="submission" date="2017-04" db="EMBL/GenBank/DDBJ databases">
        <title>Plasmodium gonderi genome.</title>
        <authorList>
            <person name="Arisue N."/>
            <person name="Honma H."/>
            <person name="Kawai S."/>
            <person name="Tougan T."/>
            <person name="Tanabe K."/>
            <person name="Horii T."/>
        </authorList>
    </citation>
    <scope>NUCLEOTIDE SEQUENCE [LARGE SCALE GENOMIC DNA]</scope>
    <source>
        <strain evidence="13">ATCC 30045</strain>
    </source>
</reference>
<dbReference type="GO" id="GO:0006437">
    <property type="term" value="P:tyrosyl-tRNA aminoacylation"/>
    <property type="evidence" value="ECO:0007669"/>
    <property type="project" value="InterPro"/>
</dbReference>
<keyword evidence="13" id="KW-1185">Reference proteome</keyword>
<keyword evidence="11" id="KW-0175">Coiled coil</keyword>
<keyword evidence="4 10" id="KW-0067">ATP-binding</keyword>
<dbReference type="GO" id="GO:0005829">
    <property type="term" value="C:cytosol"/>
    <property type="evidence" value="ECO:0007669"/>
    <property type="project" value="TreeGrafter"/>
</dbReference>
<dbReference type="SUPFAM" id="SSF55174">
    <property type="entry name" value="Alpha-L RNA-binding motif"/>
    <property type="match status" value="1"/>
</dbReference>
<dbReference type="PROSITE" id="PS50889">
    <property type="entry name" value="S4"/>
    <property type="match status" value="1"/>
</dbReference>
<evidence type="ECO:0000313" key="13">
    <source>
        <dbReference type="Proteomes" id="UP000195521"/>
    </source>
</evidence>
<dbReference type="Gene3D" id="1.10.240.10">
    <property type="entry name" value="Tyrosyl-Transfer RNA Synthetase"/>
    <property type="match status" value="1"/>
</dbReference>
<evidence type="ECO:0000256" key="2">
    <source>
        <dbReference type="ARBA" id="ARBA00022598"/>
    </source>
</evidence>
<dbReference type="AlphaFoldDB" id="A0A1Y1JKK0"/>
<dbReference type="Proteomes" id="UP000195521">
    <property type="component" value="Unassembled WGS sequence"/>
</dbReference>
<dbReference type="RefSeq" id="XP_028543532.1">
    <property type="nucleotide sequence ID" value="XM_028687731.1"/>
</dbReference>
<name>A0A1Y1JKK0_PLAGO</name>
<evidence type="ECO:0000313" key="12">
    <source>
        <dbReference type="EMBL" id="GAW80943.1"/>
    </source>
</evidence>
<dbReference type="GO" id="GO:0005739">
    <property type="term" value="C:mitochondrion"/>
    <property type="evidence" value="ECO:0007669"/>
    <property type="project" value="TreeGrafter"/>
</dbReference>
<organism evidence="12 13">
    <name type="scientific">Plasmodium gonderi</name>
    <dbReference type="NCBI Taxonomy" id="77519"/>
    <lineage>
        <taxon>Eukaryota</taxon>
        <taxon>Sar</taxon>
        <taxon>Alveolata</taxon>
        <taxon>Apicomplexa</taxon>
        <taxon>Aconoidasida</taxon>
        <taxon>Haemosporida</taxon>
        <taxon>Plasmodiidae</taxon>
        <taxon>Plasmodium</taxon>
        <taxon>Plasmodium (Plasmodium)</taxon>
    </lineage>
</organism>
<evidence type="ECO:0000256" key="11">
    <source>
        <dbReference type="SAM" id="Coils"/>
    </source>
</evidence>
<dbReference type="GO" id="GO:0004831">
    <property type="term" value="F:tyrosine-tRNA ligase activity"/>
    <property type="evidence" value="ECO:0007669"/>
    <property type="project" value="UniProtKB-EC"/>
</dbReference>
<evidence type="ECO:0000256" key="6">
    <source>
        <dbReference type="ARBA" id="ARBA00023146"/>
    </source>
</evidence>
<dbReference type="EMBL" id="BDQF01000010">
    <property type="protein sequence ID" value="GAW80943.1"/>
    <property type="molecule type" value="Genomic_DNA"/>
</dbReference>
<dbReference type="Pfam" id="PF00579">
    <property type="entry name" value="tRNA-synt_1b"/>
    <property type="match status" value="1"/>
</dbReference>
<dbReference type="InterPro" id="IPR002307">
    <property type="entry name" value="Tyr-tRNA-ligase"/>
</dbReference>
<evidence type="ECO:0000256" key="7">
    <source>
        <dbReference type="ARBA" id="ARBA00033323"/>
    </source>
</evidence>
<comment type="caution">
    <text evidence="12">The sequence shown here is derived from an EMBL/GenBank/DDBJ whole genome shotgun (WGS) entry which is preliminary data.</text>
</comment>
<dbReference type="GeneID" id="39747661"/>
<keyword evidence="5 10" id="KW-0648">Protein biosynthesis</keyword>
<evidence type="ECO:0000256" key="10">
    <source>
        <dbReference type="RuleBase" id="RU361234"/>
    </source>
</evidence>
<accession>A0A1Y1JKK0</accession>
<evidence type="ECO:0000256" key="8">
    <source>
        <dbReference type="ARBA" id="ARBA00048248"/>
    </source>
</evidence>
<dbReference type="InterPro" id="IPR036986">
    <property type="entry name" value="S4_RNA-bd_sf"/>
</dbReference>
<keyword evidence="9" id="KW-0694">RNA-binding</keyword>
<evidence type="ECO:0000256" key="9">
    <source>
        <dbReference type="PROSITE-ProRule" id="PRU00182"/>
    </source>
</evidence>
<dbReference type="PANTHER" id="PTHR11766">
    <property type="entry name" value="TYROSYL-TRNA SYNTHETASE"/>
    <property type="match status" value="1"/>
</dbReference>
<dbReference type="OMA" id="PPFLFWN"/>
<protein>
    <recommendedName>
        <fullName evidence="1 10">Tyrosine--tRNA ligase</fullName>
        <ecNumber evidence="1 10">6.1.1.1</ecNumber>
    </recommendedName>
    <alternativeName>
        <fullName evidence="7 10">Tyrosyl-tRNA synthetase</fullName>
    </alternativeName>
</protein>
<keyword evidence="6 10" id="KW-0030">Aminoacyl-tRNA synthetase</keyword>
<dbReference type="OrthoDB" id="337870at2759"/>